<reference evidence="2 3" key="1">
    <citation type="submission" date="2016-11" db="EMBL/GenBank/DDBJ databases">
        <title>Complete genome sequence of Sulfitobacter sp. AM1-D1, a toxic bacteria associated with marine dinoflagellate Alexandrium minutum in East China Sea.</title>
        <authorList>
            <person name="Yang Q."/>
            <person name="Zhang X."/>
            <person name="Tian X."/>
        </authorList>
    </citation>
    <scope>NUCLEOTIDE SEQUENCE [LARGE SCALE GENOMIC DNA]</scope>
    <source>
        <strain evidence="2 3">AM1-D1</strain>
    </source>
</reference>
<dbReference type="KEGG" id="suam:BOO69_09985"/>
<keyword evidence="3" id="KW-1185">Reference proteome</keyword>
<dbReference type="STRING" id="1917485.BOO69_09985"/>
<gene>
    <name evidence="2" type="ORF">BOO69_09985</name>
</gene>
<dbReference type="EMBL" id="CP018076">
    <property type="protein sequence ID" value="APE43704.1"/>
    <property type="molecule type" value="Genomic_DNA"/>
</dbReference>
<dbReference type="PANTHER" id="PTHR34109">
    <property type="entry name" value="BNAUNNG04460D PROTEIN-RELATED"/>
    <property type="match status" value="1"/>
</dbReference>
<sequence length="132" mass="14320">MLIPATRYRDCEAALTFLTEVLAFEPLQVFRDDDGVLVHVELKLGQGVFMFGPDRDNAFGRYMVHPDRAGGETTTIYAVVPDVAARHERAVAAGADVVLPLEAQPQGGSSFTLRDPEGHVWTFGDYDPGAAA</sequence>
<dbReference type="PANTHER" id="PTHR34109:SF1">
    <property type="entry name" value="VOC DOMAIN-CONTAINING PROTEIN"/>
    <property type="match status" value="1"/>
</dbReference>
<evidence type="ECO:0000313" key="3">
    <source>
        <dbReference type="Proteomes" id="UP000181897"/>
    </source>
</evidence>
<feature type="domain" description="VOC" evidence="1">
    <location>
        <begin position="1"/>
        <end position="126"/>
    </location>
</feature>
<dbReference type="InterPro" id="IPR037523">
    <property type="entry name" value="VOC_core"/>
</dbReference>
<dbReference type="Proteomes" id="UP000181897">
    <property type="component" value="Chromosome"/>
</dbReference>
<accession>A0A1J0WHQ4</accession>
<dbReference type="PROSITE" id="PS51819">
    <property type="entry name" value="VOC"/>
    <property type="match status" value="1"/>
</dbReference>
<dbReference type="Gene3D" id="3.30.720.110">
    <property type="match status" value="1"/>
</dbReference>
<proteinExistence type="predicted"/>
<dbReference type="InterPro" id="IPR029068">
    <property type="entry name" value="Glyas_Bleomycin-R_OHBP_Dase"/>
</dbReference>
<evidence type="ECO:0000313" key="2">
    <source>
        <dbReference type="EMBL" id="APE43704.1"/>
    </source>
</evidence>
<name>A0A1J0WHQ4_9RHOB</name>
<dbReference type="SUPFAM" id="SSF54593">
    <property type="entry name" value="Glyoxalase/Bleomycin resistance protein/Dihydroxybiphenyl dioxygenase"/>
    <property type="match status" value="1"/>
</dbReference>
<protein>
    <recommendedName>
        <fullName evidence="1">VOC domain-containing protein</fullName>
    </recommendedName>
</protein>
<dbReference type="InterPro" id="IPR004360">
    <property type="entry name" value="Glyas_Fos-R_dOase_dom"/>
</dbReference>
<evidence type="ECO:0000259" key="1">
    <source>
        <dbReference type="PROSITE" id="PS51819"/>
    </source>
</evidence>
<dbReference type="RefSeq" id="WP_071972040.1">
    <property type="nucleotide sequence ID" value="NZ_CP018076.1"/>
</dbReference>
<dbReference type="AlphaFoldDB" id="A0A1J0WHQ4"/>
<dbReference type="Gene3D" id="3.30.720.120">
    <property type="match status" value="1"/>
</dbReference>
<dbReference type="Pfam" id="PF00903">
    <property type="entry name" value="Glyoxalase"/>
    <property type="match status" value="1"/>
</dbReference>
<organism evidence="2 3">
    <name type="scientific">Sulfitobacter alexandrii</name>
    <dbReference type="NCBI Taxonomy" id="1917485"/>
    <lineage>
        <taxon>Bacteria</taxon>
        <taxon>Pseudomonadati</taxon>
        <taxon>Pseudomonadota</taxon>
        <taxon>Alphaproteobacteria</taxon>
        <taxon>Rhodobacterales</taxon>
        <taxon>Roseobacteraceae</taxon>
        <taxon>Sulfitobacter</taxon>
    </lineage>
</organism>
<dbReference type="OrthoDB" id="9798201at2"/>